<feature type="transmembrane region" description="Helical" evidence="1">
    <location>
        <begin position="21"/>
        <end position="42"/>
    </location>
</feature>
<feature type="transmembrane region" description="Helical" evidence="1">
    <location>
        <begin position="209"/>
        <end position="231"/>
    </location>
</feature>
<keyword evidence="3" id="KW-1185">Reference proteome</keyword>
<feature type="transmembrane region" description="Helical" evidence="1">
    <location>
        <begin position="54"/>
        <end position="74"/>
    </location>
</feature>
<evidence type="ECO:0000256" key="1">
    <source>
        <dbReference type="SAM" id="Phobius"/>
    </source>
</evidence>
<protein>
    <submittedName>
        <fullName evidence="2">Uncharacterized protein</fullName>
    </submittedName>
</protein>
<keyword evidence="1" id="KW-1133">Transmembrane helix</keyword>
<sequence length="284" mass="31577">METKTLPELGYTLHTRKRSIAIIWTAVITITCIQFEVFYFTLHYAAHKKRDKALEVPTTIMLVLSVLTILYRSWLLMKKGSKCRVTGGRWYSMDFFNYTAILGFAIVTAVLSIATADEDVDMRMASIPQAIILYLAGGLLTITAITCSLGLKLPISMSSTPRGSVCKPGVFVVVEDIVAVDGGGGEEFRRAWSARYEASKTFRRMLVQLNWFWGVGSVAVAIVTTVVVYVVNDLNVVFAIDAPFREEPALTILRPFETRNNAWGCKAFYYHAGRGSLAAEDGFQ</sequence>
<feature type="transmembrane region" description="Helical" evidence="1">
    <location>
        <begin position="95"/>
        <end position="116"/>
    </location>
</feature>
<dbReference type="EMBL" id="JAPDRK010000016">
    <property type="protein sequence ID" value="KAJ9605439.1"/>
    <property type="molecule type" value="Genomic_DNA"/>
</dbReference>
<evidence type="ECO:0000313" key="2">
    <source>
        <dbReference type="EMBL" id="KAJ9605439.1"/>
    </source>
</evidence>
<evidence type="ECO:0000313" key="3">
    <source>
        <dbReference type="Proteomes" id="UP001172673"/>
    </source>
</evidence>
<dbReference type="PANTHER" id="PTHR42024:SF1">
    <property type="entry name" value="AMINO ACID PERMEASE_ SLC12A DOMAIN-CONTAINING PROTEIN"/>
    <property type="match status" value="1"/>
</dbReference>
<accession>A0AA38X285</accession>
<gene>
    <name evidence="2" type="ORF">H2200_010096</name>
</gene>
<dbReference type="AlphaFoldDB" id="A0AA38X285"/>
<feature type="transmembrane region" description="Helical" evidence="1">
    <location>
        <begin position="131"/>
        <end position="151"/>
    </location>
</feature>
<proteinExistence type="predicted"/>
<comment type="caution">
    <text evidence="2">The sequence shown here is derived from an EMBL/GenBank/DDBJ whole genome shotgun (WGS) entry which is preliminary data.</text>
</comment>
<dbReference type="Proteomes" id="UP001172673">
    <property type="component" value="Unassembled WGS sequence"/>
</dbReference>
<reference evidence="2" key="1">
    <citation type="submission" date="2022-10" db="EMBL/GenBank/DDBJ databases">
        <title>Culturing micro-colonial fungi from biological soil crusts in the Mojave desert and describing Neophaeococcomyces mojavensis, and introducing the new genera and species Taxawa tesnikishii.</title>
        <authorList>
            <person name="Kurbessoian T."/>
            <person name="Stajich J.E."/>
        </authorList>
    </citation>
    <scope>NUCLEOTIDE SEQUENCE</scope>
    <source>
        <strain evidence="2">TK_41</strain>
    </source>
</reference>
<keyword evidence="1" id="KW-0472">Membrane</keyword>
<dbReference type="PANTHER" id="PTHR42024">
    <property type="entry name" value="AMINO ACID PERMEASE_ SLC12A DOMAIN-CONTAINING PROTEIN"/>
    <property type="match status" value="1"/>
</dbReference>
<name>A0AA38X285_9EURO</name>
<organism evidence="2 3">
    <name type="scientific">Cladophialophora chaetospira</name>
    <dbReference type="NCBI Taxonomy" id="386627"/>
    <lineage>
        <taxon>Eukaryota</taxon>
        <taxon>Fungi</taxon>
        <taxon>Dikarya</taxon>
        <taxon>Ascomycota</taxon>
        <taxon>Pezizomycotina</taxon>
        <taxon>Eurotiomycetes</taxon>
        <taxon>Chaetothyriomycetidae</taxon>
        <taxon>Chaetothyriales</taxon>
        <taxon>Herpotrichiellaceae</taxon>
        <taxon>Cladophialophora</taxon>
    </lineage>
</organism>
<keyword evidence="1" id="KW-0812">Transmembrane</keyword>